<reference evidence="2 3" key="1">
    <citation type="submission" date="2023-01" db="EMBL/GenBank/DDBJ databases">
        <title>Novel diversity within Roseofilum (Cyanobacteria; Desertifilaceae) from marine benthic mats with descriptions of four novel species.</title>
        <authorList>
            <person name="Wang Y."/>
            <person name="Berthold D.E."/>
            <person name="Hu J."/>
            <person name="Lefler F.W."/>
            <person name="Laughinghouse H.D. IV."/>
        </authorList>
    </citation>
    <scope>NUCLEOTIDE SEQUENCE [LARGE SCALE GENOMIC DNA]</scope>
    <source>
        <strain evidence="2 3">BLCC-M143</strain>
    </source>
</reference>
<dbReference type="InterPro" id="IPR003646">
    <property type="entry name" value="SH3-like_bac-type"/>
</dbReference>
<accession>A0ABT7C0L2</accession>
<evidence type="ECO:0000259" key="1">
    <source>
        <dbReference type="PROSITE" id="PS51781"/>
    </source>
</evidence>
<dbReference type="Pfam" id="PF01471">
    <property type="entry name" value="PG_binding_1"/>
    <property type="match status" value="1"/>
</dbReference>
<keyword evidence="3" id="KW-1185">Reference proteome</keyword>
<dbReference type="Gene3D" id="2.30.30.40">
    <property type="entry name" value="SH3 Domains"/>
    <property type="match status" value="1"/>
</dbReference>
<organism evidence="2 3">
    <name type="scientific">Roseofilum casamattae BLCC-M143</name>
    <dbReference type="NCBI Taxonomy" id="3022442"/>
    <lineage>
        <taxon>Bacteria</taxon>
        <taxon>Bacillati</taxon>
        <taxon>Cyanobacteriota</taxon>
        <taxon>Cyanophyceae</taxon>
        <taxon>Desertifilales</taxon>
        <taxon>Desertifilaceae</taxon>
        <taxon>Roseofilum</taxon>
        <taxon>Roseofilum casamattae</taxon>
    </lineage>
</organism>
<proteinExistence type="predicted"/>
<dbReference type="PROSITE" id="PS51781">
    <property type="entry name" value="SH3B"/>
    <property type="match status" value="1"/>
</dbReference>
<dbReference type="RefSeq" id="WP_283758932.1">
    <property type="nucleotide sequence ID" value="NZ_JAQOSQ010000013.1"/>
</dbReference>
<feature type="domain" description="SH3b" evidence="1">
    <location>
        <begin position="132"/>
        <end position="191"/>
    </location>
</feature>
<comment type="caution">
    <text evidence="2">The sequence shown here is derived from an EMBL/GenBank/DDBJ whole genome shotgun (WGS) entry which is preliminary data.</text>
</comment>
<dbReference type="InterPro" id="IPR002477">
    <property type="entry name" value="Peptidoglycan-bd-like"/>
</dbReference>
<gene>
    <name evidence="2" type="ORF">PMH09_13920</name>
</gene>
<dbReference type="EMBL" id="JAQOSQ010000013">
    <property type="protein sequence ID" value="MDJ1184279.1"/>
    <property type="molecule type" value="Genomic_DNA"/>
</dbReference>
<dbReference type="SMART" id="SM00287">
    <property type="entry name" value="SH3b"/>
    <property type="match status" value="1"/>
</dbReference>
<dbReference type="InterPro" id="IPR036365">
    <property type="entry name" value="PGBD-like_sf"/>
</dbReference>
<dbReference type="InterPro" id="IPR036366">
    <property type="entry name" value="PGBDSf"/>
</dbReference>
<evidence type="ECO:0000313" key="2">
    <source>
        <dbReference type="EMBL" id="MDJ1184279.1"/>
    </source>
</evidence>
<protein>
    <submittedName>
        <fullName evidence="2">Peptidoglycan-binding protein</fullName>
    </submittedName>
</protein>
<sequence length="191" mass="20049">MESLALTYNFLAYEDTNLAPQLRSCLAISPTLKTATIGLIALGLTASIVGTADGALAMASRGESGLEVEYLQEQLKAAGYFPRGVASTGYFGSITEEALRHYQYDMGLVVDGVAGPQTYASLEGRGSDVATTDNHMVAATALNVRVGAGTSFPVRDVVYYGEPVSVDYINSSGWAKLSDGGWVASNYLAQG</sequence>
<dbReference type="Gene3D" id="1.10.101.10">
    <property type="entry name" value="PGBD-like superfamily/PGBD"/>
    <property type="match status" value="1"/>
</dbReference>
<dbReference type="SUPFAM" id="SSF47090">
    <property type="entry name" value="PGBD-like"/>
    <property type="match status" value="1"/>
</dbReference>
<name>A0ABT7C0L2_9CYAN</name>
<dbReference type="Pfam" id="PF08239">
    <property type="entry name" value="SH3_3"/>
    <property type="match status" value="1"/>
</dbReference>
<dbReference type="Proteomes" id="UP001232992">
    <property type="component" value="Unassembled WGS sequence"/>
</dbReference>
<evidence type="ECO:0000313" key="3">
    <source>
        <dbReference type="Proteomes" id="UP001232992"/>
    </source>
</evidence>